<sequence length="309" mass="35469">GDNISLSYYRSTTDGGNTLDAIYQLPLNPQEGTLQIRVIPTWTRITQEPLDDFNITGNKQIYEIGFRQPLWRNLSDEFALSVTFRYQNGQTLINGEVAPIENAKNRSTILQFGQEYLSRDQQGFWFLRSQFNWGIDLFDATIRSGSTPDSRFFSWLFQGQRVQRWDDNHFMIIRGELQLTSDSLLPDQWFIIGGAESVRGYRQNIRFGDNGFRLSVENRITIMDNNVNQSSLQIAPFLDMGAVWFATDNDTSQNKKFIMGTGLGLIWNDAATIEGLTLRLDYGIPLIALPHFSNNLQEKGLYFQINYSP</sequence>
<proteinExistence type="predicted"/>
<keyword evidence="3" id="KW-1185">Reference proteome</keyword>
<accession>A3IZ97</accession>
<evidence type="ECO:0000313" key="2">
    <source>
        <dbReference type="EMBL" id="EAZ88211.1"/>
    </source>
</evidence>
<evidence type="ECO:0000313" key="3">
    <source>
        <dbReference type="Proteomes" id="UP000003781"/>
    </source>
</evidence>
<reference evidence="2 3" key="1">
    <citation type="submission" date="2007-03" db="EMBL/GenBank/DDBJ databases">
        <authorList>
            <person name="Stal L."/>
            <person name="Ferriera S."/>
            <person name="Johnson J."/>
            <person name="Kravitz S."/>
            <person name="Beeson K."/>
            <person name="Sutton G."/>
            <person name="Rogers Y.-H."/>
            <person name="Friedman R."/>
            <person name="Frazier M."/>
            <person name="Venter J.C."/>
        </authorList>
    </citation>
    <scope>NUCLEOTIDE SEQUENCE [LARGE SCALE GENOMIC DNA]</scope>
    <source>
        <strain evidence="2 3">CCY0110</strain>
    </source>
</reference>
<dbReference type="EMBL" id="AAXW01000097">
    <property type="protein sequence ID" value="EAZ88211.1"/>
    <property type="molecule type" value="Genomic_DNA"/>
</dbReference>
<dbReference type="eggNOG" id="COG2831">
    <property type="taxonomic scope" value="Bacteria"/>
</dbReference>
<dbReference type="Gene3D" id="2.40.160.50">
    <property type="entry name" value="membrane protein fhac: a member of the omp85/tpsb transporter family"/>
    <property type="match status" value="1"/>
</dbReference>
<dbReference type="GO" id="GO:0098046">
    <property type="term" value="C:type V protein secretion system complex"/>
    <property type="evidence" value="ECO:0007669"/>
    <property type="project" value="TreeGrafter"/>
</dbReference>
<protein>
    <recommendedName>
        <fullName evidence="1">Haemolysin activator HlyB C-terminal domain-containing protein</fullName>
    </recommendedName>
</protein>
<dbReference type="Pfam" id="PF03865">
    <property type="entry name" value="ShlB"/>
    <property type="match status" value="1"/>
</dbReference>
<evidence type="ECO:0000259" key="1">
    <source>
        <dbReference type="Pfam" id="PF03865"/>
    </source>
</evidence>
<organism evidence="2 3">
    <name type="scientific">Crocosphaera chwakensis CCY0110</name>
    <dbReference type="NCBI Taxonomy" id="391612"/>
    <lineage>
        <taxon>Bacteria</taxon>
        <taxon>Bacillati</taxon>
        <taxon>Cyanobacteriota</taxon>
        <taxon>Cyanophyceae</taxon>
        <taxon>Oscillatoriophycideae</taxon>
        <taxon>Chroococcales</taxon>
        <taxon>Aphanothecaceae</taxon>
        <taxon>Crocosphaera</taxon>
        <taxon>Crocosphaera chwakensis</taxon>
    </lineage>
</organism>
<dbReference type="PANTHER" id="PTHR34597">
    <property type="entry name" value="SLR1661 PROTEIN"/>
    <property type="match status" value="1"/>
</dbReference>
<dbReference type="GO" id="GO:0046819">
    <property type="term" value="P:protein secretion by the type V secretion system"/>
    <property type="evidence" value="ECO:0007669"/>
    <property type="project" value="TreeGrafter"/>
</dbReference>
<dbReference type="InterPro" id="IPR005565">
    <property type="entry name" value="Hemolysn_activator_HlyB_C"/>
</dbReference>
<name>A3IZ97_9CHRO</name>
<dbReference type="Proteomes" id="UP000003781">
    <property type="component" value="Unassembled WGS sequence"/>
</dbReference>
<feature type="non-terminal residue" evidence="2">
    <location>
        <position position="1"/>
    </location>
</feature>
<dbReference type="RefSeq" id="WP_008278715.1">
    <property type="nucleotide sequence ID" value="NZ_AAXW01000097.1"/>
</dbReference>
<dbReference type="AlphaFoldDB" id="A3IZ97"/>
<comment type="caution">
    <text evidence="2">The sequence shown here is derived from an EMBL/GenBank/DDBJ whole genome shotgun (WGS) entry which is preliminary data.</text>
</comment>
<gene>
    <name evidence="2" type="ORF">CY0110_08626</name>
</gene>
<dbReference type="OrthoDB" id="596066at2"/>
<dbReference type="GO" id="GO:0008320">
    <property type="term" value="F:protein transmembrane transporter activity"/>
    <property type="evidence" value="ECO:0007669"/>
    <property type="project" value="TreeGrafter"/>
</dbReference>
<dbReference type="PANTHER" id="PTHR34597:SF3">
    <property type="entry name" value="OUTER MEMBRANE TRANSPORTER CDIB"/>
    <property type="match status" value="1"/>
</dbReference>
<dbReference type="InterPro" id="IPR051544">
    <property type="entry name" value="TPS_OM_transporter"/>
</dbReference>
<feature type="domain" description="Haemolysin activator HlyB C-terminal" evidence="1">
    <location>
        <begin position="2"/>
        <end position="265"/>
    </location>
</feature>